<evidence type="ECO:0000256" key="5">
    <source>
        <dbReference type="ARBA" id="ARBA00022842"/>
    </source>
</evidence>
<evidence type="ECO:0000256" key="1">
    <source>
        <dbReference type="ARBA" id="ARBA00004141"/>
    </source>
</evidence>
<evidence type="ECO:0000256" key="7">
    <source>
        <dbReference type="ARBA" id="ARBA00023136"/>
    </source>
</evidence>
<evidence type="ECO:0000256" key="9">
    <source>
        <dbReference type="RuleBase" id="RU362011"/>
    </source>
</evidence>
<evidence type="ECO:0000256" key="3">
    <source>
        <dbReference type="ARBA" id="ARBA00022448"/>
    </source>
</evidence>
<dbReference type="GO" id="GO:0046872">
    <property type="term" value="F:metal ion binding"/>
    <property type="evidence" value="ECO:0007669"/>
    <property type="project" value="UniProtKB-KW"/>
</dbReference>
<dbReference type="SUPFAM" id="SSF54631">
    <property type="entry name" value="CBS-domain pair"/>
    <property type="match status" value="1"/>
</dbReference>
<comment type="caution">
    <text evidence="11">The sequence shown here is derived from an EMBL/GenBank/DDBJ whole genome shotgun (WGS) entry which is preliminary data.</text>
</comment>
<evidence type="ECO:0000256" key="8">
    <source>
        <dbReference type="PROSITE-ProRule" id="PRU00703"/>
    </source>
</evidence>
<dbReference type="Proteomes" id="UP000809273">
    <property type="component" value="Unassembled WGS sequence"/>
</dbReference>
<dbReference type="Gene3D" id="3.10.580.10">
    <property type="entry name" value="CBS-domain"/>
    <property type="match status" value="1"/>
</dbReference>
<dbReference type="InterPro" id="IPR006669">
    <property type="entry name" value="MgtE_transporter"/>
</dbReference>
<dbReference type="PROSITE" id="PS51371">
    <property type="entry name" value="CBS"/>
    <property type="match status" value="2"/>
</dbReference>
<dbReference type="InterPro" id="IPR006667">
    <property type="entry name" value="SLC41_membr_dom"/>
</dbReference>
<feature type="transmembrane region" description="Helical" evidence="9">
    <location>
        <begin position="423"/>
        <end position="445"/>
    </location>
</feature>
<reference evidence="11" key="2">
    <citation type="submission" date="2021-01" db="EMBL/GenBank/DDBJ databases">
        <authorList>
            <person name="Hahn C.R."/>
            <person name="Youssef N.H."/>
            <person name="Elshahed M."/>
        </authorList>
    </citation>
    <scope>NUCLEOTIDE SEQUENCE</scope>
    <source>
        <strain evidence="11">Zod_Metabat.24</strain>
    </source>
</reference>
<dbReference type="NCBIfam" id="TIGR00400">
    <property type="entry name" value="mgtE"/>
    <property type="match status" value="1"/>
</dbReference>
<name>A0A9D8KH26_9DELT</name>
<evidence type="ECO:0000256" key="6">
    <source>
        <dbReference type="ARBA" id="ARBA00022989"/>
    </source>
</evidence>
<dbReference type="Gene3D" id="1.10.357.20">
    <property type="entry name" value="SLC41 divalent cation transporters, integral membrane domain"/>
    <property type="match status" value="1"/>
</dbReference>
<feature type="transmembrane region" description="Helical" evidence="9">
    <location>
        <begin position="356"/>
        <end position="378"/>
    </location>
</feature>
<dbReference type="Gene3D" id="1.25.60.10">
    <property type="entry name" value="MgtE N-terminal domain-like"/>
    <property type="match status" value="1"/>
</dbReference>
<keyword evidence="5 9" id="KW-0460">Magnesium</keyword>
<dbReference type="InterPro" id="IPR036739">
    <property type="entry name" value="SLC41_membr_dom_sf"/>
</dbReference>
<dbReference type="InterPro" id="IPR006668">
    <property type="entry name" value="Mg_transptr_MgtE_intracell_dom"/>
</dbReference>
<dbReference type="EMBL" id="JAFGIX010000063">
    <property type="protein sequence ID" value="MBN1574033.1"/>
    <property type="molecule type" value="Genomic_DNA"/>
</dbReference>
<organism evidence="11 12">
    <name type="scientific">Candidatus Zymogenus saltonus</name>
    <dbReference type="NCBI Taxonomy" id="2844893"/>
    <lineage>
        <taxon>Bacteria</taxon>
        <taxon>Deltaproteobacteria</taxon>
        <taxon>Candidatus Zymogenia</taxon>
        <taxon>Candidatus Zymogeniales</taxon>
        <taxon>Candidatus Zymogenaceae</taxon>
        <taxon>Candidatus Zymogenus</taxon>
    </lineage>
</organism>
<keyword evidence="6 9" id="KW-1133">Transmembrane helix</keyword>
<comment type="similarity">
    <text evidence="2 9">Belongs to the SLC41A transporter family.</text>
</comment>
<evidence type="ECO:0000256" key="4">
    <source>
        <dbReference type="ARBA" id="ARBA00022692"/>
    </source>
</evidence>
<dbReference type="Pfam" id="PF00571">
    <property type="entry name" value="CBS"/>
    <property type="match status" value="2"/>
</dbReference>
<keyword evidence="9" id="KW-1003">Cell membrane</keyword>
<feature type="transmembrane region" description="Helical" evidence="9">
    <location>
        <begin position="282"/>
        <end position="302"/>
    </location>
</feature>
<proteinExistence type="inferred from homology"/>
<feature type="domain" description="CBS" evidence="10">
    <location>
        <begin position="136"/>
        <end position="197"/>
    </location>
</feature>
<evidence type="ECO:0000259" key="10">
    <source>
        <dbReference type="PROSITE" id="PS51371"/>
    </source>
</evidence>
<comment type="subunit">
    <text evidence="9">Homodimer.</text>
</comment>
<sequence length="446" mass="49430">MSTSEDKTKKLLKLMDDDVRELVAEMKIYHPADIAEFMQFLLPDEKKFVFSLLDTATAADVIVELDEDTKQLILQETQSKRITEIVDDLESDDAADIIDDLPDEIAQEVLEKISEEDAEEIQRLMRYDEESAGGIMQTEVVSVKDNANVSRAIKEIRSMSKEMEDIHNVYVVDADGRLVGVLPLRKLILASPKSKVFNVMDKDPISVTVDLDQEEVARKFKKYDLVTMPVLDKHKRLIGRITIDDIVDIIEEEATEDIIKLTGAVDEYAWSSSVFKNAGTRLPWLFASWVGGIIASMVIGIFKETLSEAVVLAAFMPVIAGMGGNVASQSSTIVVRGLAIGSIDVKRLWQVVSREVRVGIILGVTYGVLLGVFARFFYLKVIRLWMVVGLGIFASMTIAATMGTLMPIILAKLKIDPAVASGPFVSTTTDIISILMYFTLATVIIL</sequence>
<reference evidence="11" key="1">
    <citation type="journal article" date="2021" name="Environ. Microbiol.">
        <title>Genomic characterization of three novel Desulfobacterota classes expand the metabolic and phylogenetic diversity of the phylum.</title>
        <authorList>
            <person name="Murphy C.L."/>
            <person name="Biggerstaff J."/>
            <person name="Eichhorn A."/>
            <person name="Ewing E."/>
            <person name="Shahan R."/>
            <person name="Soriano D."/>
            <person name="Stewart S."/>
            <person name="VanMol K."/>
            <person name="Walker R."/>
            <person name="Walters P."/>
            <person name="Elshahed M.S."/>
            <person name="Youssef N.H."/>
        </authorList>
    </citation>
    <scope>NUCLEOTIDE SEQUENCE</scope>
    <source>
        <strain evidence="11">Zod_Metabat.24</strain>
    </source>
</reference>
<keyword evidence="7 9" id="KW-0472">Membrane</keyword>
<protein>
    <recommendedName>
        <fullName evidence="9">Magnesium transporter MgtE</fullName>
    </recommendedName>
</protein>
<keyword evidence="8" id="KW-0129">CBS domain</keyword>
<dbReference type="GO" id="GO:0015095">
    <property type="term" value="F:magnesium ion transmembrane transporter activity"/>
    <property type="evidence" value="ECO:0007669"/>
    <property type="project" value="UniProtKB-UniRule"/>
</dbReference>
<feature type="domain" description="CBS" evidence="10">
    <location>
        <begin position="200"/>
        <end position="256"/>
    </location>
</feature>
<comment type="subcellular location">
    <subcellularLocation>
        <location evidence="9">Cell membrane</location>
        <topology evidence="9">Multi-pass membrane protein</topology>
    </subcellularLocation>
    <subcellularLocation>
        <location evidence="1">Membrane</location>
        <topology evidence="1">Multi-pass membrane protein</topology>
    </subcellularLocation>
</comment>
<feature type="transmembrane region" description="Helical" evidence="9">
    <location>
        <begin position="314"/>
        <end position="335"/>
    </location>
</feature>
<feature type="transmembrane region" description="Helical" evidence="9">
    <location>
        <begin position="384"/>
        <end position="411"/>
    </location>
</feature>
<accession>A0A9D8KH26</accession>
<dbReference type="InterPro" id="IPR000644">
    <property type="entry name" value="CBS_dom"/>
</dbReference>
<dbReference type="InterPro" id="IPR046342">
    <property type="entry name" value="CBS_dom_sf"/>
</dbReference>
<dbReference type="AlphaFoldDB" id="A0A9D8KH26"/>
<evidence type="ECO:0000313" key="11">
    <source>
        <dbReference type="EMBL" id="MBN1574033.1"/>
    </source>
</evidence>
<dbReference type="SUPFAM" id="SSF161093">
    <property type="entry name" value="MgtE membrane domain-like"/>
    <property type="match status" value="1"/>
</dbReference>
<evidence type="ECO:0000313" key="12">
    <source>
        <dbReference type="Proteomes" id="UP000809273"/>
    </source>
</evidence>
<dbReference type="PANTHER" id="PTHR43773:SF1">
    <property type="entry name" value="MAGNESIUM TRANSPORTER MGTE"/>
    <property type="match status" value="1"/>
</dbReference>
<dbReference type="GO" id="GO:0005886">
    <property type="term" value="C:plasma membrane"/>
    <property type="evidence" value="ECO:0007669"/>
    <property type="project" value="UniProtKB-SubCell"/>
</dbReference>
<comment type="function">
    <text evidence="9">Acts as a magnesium transporter.</text>
</comment>
<dbReference type="SMART" id="SM00116">
    <property type="entry name" value="CBS"/>
    <property type="match status" value="2"/>
</dbReference>
<dbReference type="SMART" id="SM00924">
    <property type="entry name" value="MgtE_N"/>
    <property type="match status" value="1"/>
</dbReference>
<gene>
    <name evidence="11" type="primary">mgtE</name>
    <name evidence="11" type="ORF">JW984_12625</name>
</gene>
<dbReference type="Pfam" id="PF03448">
    <property type="entry name" value="MgtE_N"/>
    <property type="match status" value="1"/>
</dbReference>
<dbReference type="InterPro" id="IPR038076">
    <property type="entry name" value="MgtE_N_sf"/>
</dbReference>
<keyword evidence="4 9" id="KW-0812">Transmembrane</keyword>
<dbReference type="SUPFAM" id="SSF158791">
    <property type="entry name" value="MgtE N-terminal domain-like"/>
    <property type="match status" value="1"/>
</dbReference>
<dbReference type="CDD" id="cd04606">
    <property type="entry name" value="CBS_pair_Mg_transporter"/>
    <property type="match status" value="1"/>
</dbReference>
<evidence type="ECO:0000256" key="2">
    <source>
        <dbReference type="ARBA" id="ARBA00009749"/>
    </source>
</evidence>
<keyword evidence="9" id="KW-0479">Metal-binding</keyword>
<keyword evidence="3 9" id="KW-0813">Transport</keyword>
<dbReference type="Pfam" id="PF01769">
    <property type="entry name" value="MgtE"/>
    <property type="match status" value="1"/>
</dbReference>
<dbReference type="PANTHER" id="PTHR43773">
    <property type="entry name" value="MAGNESIUM TRANSPORTER MGTE"/>
    <property type="match status" value="1"/>
</dbReference>